<comment type="caution">
    <text evidence="8">The sequence shown here is derived from an EMBL/GenBank/DDBJ whole genome shotgun (WGS) entry which is preliminary data.</text>
</comment>
<proteinExistence type="inferred from homology"/>
<accession>A0ABN2QKN8</accession>
<dbReference type="PROSITE" id="PS51935">
    <property type="entry name" value="NLPC_P60"/>
    <property type="match status" value="1"/>
</dbReference>
<name>A0ABN2QKN8_9ACTN</name>
<sequence>MLVPLSSALCATVLGVTCTVVAASADPTPSSTPVPSRQDVRDARRAVAAGADDVPAVQAALRDANERLQRSAIAAERAEEAYNGARYRAQQAARAARRAAQRAGVAGEDLDRQRTAYAATLLADSQQAPQLTALAALASADGIEALMQRVSTIGNAQTALDLQYQRFLAASALAKAAEEQARSTDQAAQRTKDEAGAARETARRSADAAATEAAVIAARKAALVRKLARLQDISVATAAARQHALEQAAAEQAASAASAAAAAAEPAAATPPATPPTTPSSSAPDPTPAADPQPAPAPDPPTQTSDPAPTPDPDPDPPAPSSGAQAAIAFARAQLGEPYVWGAAGPDSWDCSGLTMKAWAAGGRSLPHYSVAQYEQSTPIRASQLRPGDLVFWGDSSSPSSIYHVALYIGDGRILHAPRTGEPVQEASMYYWTPPNFYARP</sequence>
<keyword evidence="2" id="KW-0645">Protease</keyword>
<keyword evidence="6" id="KW-0732">Signal</keyword>
<dbReference type="PANTHER" id="PTHR47359">
    <property type="entry name" value="PEPTIDOGLYCAN DL-ENDOPEPTIDASE CWLO"/>
    <property type="match status" value="1"/>
</dbReference>
<feature type="domain" description="NlpC/P60" evidence="7">
    <location>
        <begin position="321"/>
        <end position="441"/>
    </location>
</feature>
<organism evidence="8 9">
    <name type="scientific">Nocardioides panacihumi</name>
    <dbReference type="NCBI Taxonomy" id="400774"/>
    <lineage>
        <taxon>Bacteria</taxon>
        <taxon>Bacillati</taxon>
        <taxon>Actinomycetota</taxon>
        <taxon>Actinomycetes</taxon>
        <taxon>Propionibacteriales</taxon>
        <taxon>Nocardioidaceae</taxon>
        <taxon>Nocardioides</taxon>
    </lineage>
</organism>
<evidence type="ECO:0000256" key="3">
    <source>
        <dbReference type="ARBA" id="ARBA00022801"/>
    </source>
</evidence>
<reference evidence="8 9" key="1">
    <citation type="journal article" date="2019" name="Int. J. Syst. Evol. Microbiol.">
        <title>The Global Catalogue of Microorganisms (GCM) 10K type strain sequencing project: providing services to taxonomists for standard genome sequencing and annotation.</title>
        <authorList>
            <consortium name="The Broad Institute Genomics Platform"/>
            <consortium name="The Broad Institute Genome Sequencing Center for Infectious Disease"/>
            <person name="Wu L."/>
            <person name="Ma J."/>
        </authorList>
    </citation>
    <scope>NUCLEOTIDE SEQUENCE [LARGE SCALE GENOMIC DNA]</scope>
    <source>
        <strain evidence="8 9">JCM 15309</strain>
    </source>
</reference>
<feature type="compositionally biased region" description="Pro residues" evidence="5">
    <location>
        <begin position="285"/>
        <end position="301"/>
    </location>
</feature>
<evidence type="ECO:0000256" key="4">
    <source>
        <dbReference type="ARBA" id="ARBA00022807"/>
    </source>
</evidence>
<feature type="compositionally biased region" description="Low complexity" evidence="5">
    <location>
        <begin position="261"/>
        <end position="271"/>
    </location>
</feature>
<feature type="chain" id="PRO_5045669453" description="NlpC/P60 domain-containing protein" evidence="6">
    <location>
        <begin position="23"/>
        <end position="441"/>
    </location>
</feature>
<dbReference type="InterPro" id="IPR051794">
    <property type="entry name" value="PG_Endopeptidase_C40"/>
</dbReference>
<gene>
    <name evidence="8" type="ORF">GCM10009798_11750</name>
</gene>
<feature type="region of interest" description="Disordered" evidence="5">
    <location>
        <begin position="181"/>
        <end position="204"/>
    </location>
</feature>
<dbReference type="Pfam" id="PF00877">
    <property type="entry name" value="NLPC_P60"/>
    <property type="match status" value="1"/>
</dbReference>
<feature type="region of interest" description="Disordered" evidence="5">
    <location>
        <begin position="261"/>
        <end position="323"/>
    </location>
</feature>
<keyword evidence="4" id="KW-0788">Thiol protease</keyword>
<evidence type="ECO:0000313" key="8">
    <source>
        <dbReference type="EMBL" id="GAA1954203.1"/>
    </source>
</evidence>
<keyword evidence="3" id="KW-0378">Hydrolase</keyword>
<dbReference type="Gene3D" id="3.90.1720.10">
    <property type="entry name" value="endopeptidase domain like (from Nostoc punctiforme)"/>
    <property type="match status" value="1"/>
</dbReference>
<keyword evidence="9" id="KW-1185">Reference proteome</keyword>
<dbReference type="EMBL" id="BAAAPB010000001">
    <property type="protein sequence ID" value="GAA1954203.1"/>
    <property type="molecule type" value="Genomic_DNA"/>
</dbReference>
<evidence type="ECO:0000256" key="1">
    <source>
        <dbReference type="ARBA" id="ARBA00007074"/>
    </source>
</evidence>
<feature type="signal peptide" evidence="6">
    <location>
        <begin position="1"/>
        <end position="22"/>
    </location>
</feature>
<evidence type="ECO:0000256" key="6">
    <source>
        <dbReference type="SAM" id="SignalP"/>
    </source>
</evidence>
<dbReference type="Proteomes" id="UP001500571">
    <property type="component" value="Unassembled WGS sequence"/>
</dbReference>
<comment type="similarity">
    <text evidence="1">Belongs to the peptidase C40 family.</text>
</comment>
<dbReference type="InterPro" id="IPR000064">
    <property type="entry name" value="NLP_P60_dom"/>
</dbReference>
<feature type="compositionally biased region" description="Pro residues" evidence="5">
    <location>
        <begin position="308"/>
        <end position="320"/>
    </location>
</feature>
<evidence type="ECO:0000313" key="9">
    <source>
        <dbReference type="Proteomes" id="UP001500571"/>
    </source>
</evidence>
<protein>
    <recommendedName>
        <fullName evidence="7">NlpC/P60 domain-containing protein</fullName>
    </recommendedName>
</protein>
<evidence type="ECO:0000259" key="7">
    <source>
        <dbReference type="PROSITE" id="PS51935"/>
    </source>
</evidence>
<dbReference type="SUPFAM" id="SSF54001">
    <property type="entry name" value="Cysteine proteinases"/>
    <property type="match status" value="1"/>
</dbReference>
<feature type="compositionally biased region" description="Basic and acidic residues" evidence="5">
    <location>
        <begin position="190"/>
        <end position="204"/>
    </location>
</feature>
<dbReference type="InterPro" id="IPR038765">
    <property type="entry name" value="Papain-like_cys_pep_sf"/>
</dbReference>
<evidence type="ECO:0000256" key="2">
    <source>
        <dbReference type="ARBA" id="ARBA00022670"/>
    </source>
</evidence>
<evidence type="ECO:0000256" key="5">
    <source>
        <dbReference type="SAM" id="MobiDB-lite"/>
    </source>
</evidence>
<dbReference type="PANTHER" id="PTHR47359:SF3">
    <property type="entry name" value="NLP_P60 DOMAIN-CONTAINING PROTEIN-RELATED"/>
    <property type="match status" value="1"/>
</dbReference>